<dbReference type="RefSeq" id="WP_094798628.1">
    <property type="nucleotide sequence ID" value="NZ_NEVN01000001.1"/>
</dbReference>
<dbReference type="PANTHER" id="PTHR43760">
    <property type="entry name" value="ENDORIBONUCLEASE-RELATED"/>
    <property type="match status" value="1"/>
</dbReference>
<comment type="caution">
    <text evidence="2">The sequence shown here is derived from an EMBL/GenBank/DDBJ whole genome shotgun (WGS) entry which is preliminary data.</text>
</comment>
<accession>A0A261U1Z9</accession>
<reference evidence="2 3" key="1">
    <citation type="submission" date="2017-05" db="EMBL/GenBank/DDBJ databases">
        <title>Complete and WGS of Bordetella genogroups.</title>
        <authorList>
            <person name="Spilker T."/>
            <person name="LiPuma J."/>
        </authorList>
    </citation>
    <scope>NUCLEOTIDE SEQUENCE [LARGE SCALE GENOMIC DNA]</scope>
    <source>
        <strain evidence="2 3">AU10456</strain>
    </source>
</reference>
<dbReference type="OrthoDB" id="8587942at2"/>
<organism evidence="2 3">
    <name type="scientific">Bordetella genomosp. 5</name>
    <dbReference type="NCBI Taxonomy" id="1395608"/>
    <lineage>
        <taxon>Bacteria</taxon>
        <taxon>Pseudomonadati</taxon>
        <taxon>Pseudomonadota</taxon>
        <taxon>Betaproteobacteria</taxon>
        <taxon>Burkholderiales</taxon>
        <taxon>Alcaligenaceae</taxon>
        <taxon>Bordetella</taxon>
    </lineage>
</organism>
<keyword evidence="3" id="KW-1185">Reference proteome</keyword>
<dbReference type="CDD" id="cd02199">
    <property type="entry name" value="YjgF_YER057c_UK114_like_1"/>
    <property type="match status" value="1"/>
</dbReference>
<dbReference type="EMBL" id="NEVP01000001">
    <property type="protein sequence ID" value="OZI55571.1"/>
    <property type="molecule type" value="Genomic_DNA"/>
</dbReference>
<evidence type="ECO:0000313" key="2">
    <source>
        <dbReference type="EMBL" id="OZI55571.1"/>
    </source>
</evidence>
<gene>
    <name evidence="2" type="ORF">CAL25_04045</name>
</gene>
<proteinExistence type="predicted"/>
<dbReference type="Gene3D" id="3.30.1330.40">
    <property type="entry name" value="RutC-like"/>
    <property type="match status" value="1"/>
</dbReference>
<evidence type="ECO:0000259" key="1">
    <source>
        <dbReference type="Pfam" id="PF14588"/>
    </source>
</evidence>
<name>A0A261U1Z9_9BORD</name>
<protein>
    <recommendedName>
        <fullName evidence="1">Endoribonuclease L-PSP/chorismate mutase-like domain-containing protein</fullName>
    </recommendedName>
</protein>
<dbReference type="AlphaFoldDB" id="A0A261U1Z9"/>
<sequence>MYPENHPETRLAAMGHRLQPARAGVGAYVPWVRTGNLVHTSFQFPWREGKLAYTGRVGAEVSTEQAVDAARLAALAGLAQLKEAAGGDLARVRLVRLDGHVGCTMEFKDIPHVLNGASELLTQVLGVAHCRTALGHMVMPLDSPVMLGFLAEIDDAPT</sequence>
<evidence type="ECO:0000313" key="3">
    <source>
        <dbReference type="Proteomes" id="UP000216913"/>
    </source>
</evidence>
<dbReference type="Proteomes" id="UP000216913">
    <property type="component" value="Unassembled WGS sequence"/>
</dbReference>
<feature type="domain" description="Endoribonuclease L-PSP/chorismate mutase-like" evidence="1">
    <location>
        <begin position="8"/>
        <end position="152"/>
    </location>
</feature>
<dbReference type="PANTHER" id="PTHR43760:SF1">
    <property type="entry name" value="ENDORIBONUCLEASE L-PSP_CHORISMATE MUTASE-LIKE DOMAIN-CONTAINING PROTEIN"/>
    <property type="match status" value="1"/>
</dbReference>
<dbReference type="SUPFAM" id="SSF55298">
    <property type="entry name" value="YjgF-like"/>
    <property type="match status" value="1"/>
</dbReference>
<dbReference type="Pfam" id="PF14588">
    <property type="entry name" value="YjgF_endoribonc"/>
    <property type="match status" value="1"/>
</dbReference>
<dbReference type="InterPro" id="IPR035959">
    <property type="entry name" value="RutC-like_sf"/>
</dbReference>
<dbReference type="InterPro" id="IPR013813">
    <property type="entry name" value="Endoribo_LPSP/chorism_mut-like"/>
</dbReference>